<dbReference type="Gene3D" id="3.40.640.10">
    <property type="entry name" value="Type I PLP-dependent aspartate aminotransferase-like (Major domain)"/>
    <property type="match status" value="1"/>
</dbReference>
<dbReference type="GO" id="GO:0008483">
    <property type="term" value="F:transaminase activity"/>
    <property type="evidence" value="ECO:0007669"/>
    <property type="project" value="UniProtKB-KW"/>
</dbReference>
<dbReference type="EMBL" id="JAPMOS010000025">
    <property type="protein sequence ID" value="KAJ4458766.1"/>
    <property type="molecule type" value="Genomic_DNA"/>
</dbReference>
<dbReference type="Gene3D" id="3.90.1150.10">
    <property type="entry name" value="Aspartate Aminotransferase, domain 1"/>
    <property type="match status" value="1"/>
</dbReference>
<dbReference type="Pfam" id="PF00155">
    <property type="entry name" value="Aminotran_1_2"/>
    <property type="match status" value="1"/>
</dbReference>
<evidence type="ECO:0000313" key="2">
    <source>
        <dbReference type="EMBL" id="KAJ4458766.1"/>
    </source>
</evidence>
<sequence length="370" mass="40849">MPAATLDSCHTPALASWKALGERYIADMSVTTNALGPSQKALDAVIASLRVDTEHYPDAQASDAREALAKFLCIGNKKLILMGNGASELIDLTIRITTGRFRLGPYPAQYSEYERVAHSGNREVIPFDSPLAAGVTVVIRPNSPTGDFMTLPEVRALLDSKEGIFIFDESFLPFMGPNWAEHSAVNLLGQYGSRVMVIHSWTKIWSCPGLRLGSVTTTEENIARMEHIQVPWSCSALAQRFAIASVDDGEYMVKTWAMVRRWKVLILHELECLNEDLHSLGLSVTFQRNENSPLWVPWIFVTTDSEATALLAVEAGEECGVPIRWCRSHGLAASLRLGIRDPDAHETLFRAIKAKFVARMQQAAAHPPAH</sequence>
<evidence type="ECO:0000259" key="1">
    <source>
        <dbReference type="Pfam" id="PF00155"/>
    </source>
</evidence>
<keyword evidence="3" id="KW-1185">Reference proteome</keyword>
<dbReference type="SUPFAM" id="SSF53383">
    <property type="entry name" value="PLP-dependent transferases"/>
    <property type="match status" value="1"/>
</dbReference>
<dbReference type="InterPro" id="IPR015424">
    <property type="entry name" value="PyrdxlP-dep_Trfase"/>
</dbReference>
<gene>
    <name evidence="2" type="ORF">PAPYR_5272</name>
</gene>
<keyword evidence="2" id="KW-0808">Transferase</keyword>
<dbReference type="InterPro" id="IPR015421">
    <property type="entry name" value="PyrdxlP-dep_Trfase_major"/>
</dbReference>
<dbReference type="InterPro" id="IPR004839">
    <property type="entry name" value="Aminotransferase_I/II_large"/>
</dbReference>
<accession>A0ABQ8UK18</accession>
<dbReference type="Proteomes" id="UP001141327">
    <property type="component" value="Unassembled WGS sequence"/>
</dbReference>
<feature type="domain" description="Aminotransferase class I/classII large" evidence="1">
    <location>
        <begin position="36"/>
        <end position="285"/>
    </location>
</feature>
<dbReference type="PANTHER" id="PTHR43799:SF1">
    <property type="entry name" value="ASPARTATE AMINOTRANSFERASE"/>
    <property type="match status" value="1"/>
</dbReference>
<name>A0ABQ8UK18_9EUKA</name>
<evidence type="ECO:0000313" key="3">
    <source>
        <dbReference type="Proteomes" id="UP001141327"/>
    </source>
</evidence>
<reference evidence="2" key="1">
    <citation type="journal article" date="2022" name="bioRxiv">
        <title>Genomics of Preaxostyla Flagellates Illuminates Evolutionary Transitions and the Path Towards Mitochondrial Loss.</title>
        <authorList>
            <person name="Novak L.V.F."/>
            <person name="Treitli S.C."/>
            <person name="Pyrih J."/>
            <person name="Halakuc P."/>
            <person name="Pipaliya S.V."/>
            <person name="Vacek V."/>
            <person name="Brzon O."/>
            <person name="Soukal P."/>
            <person name="Eme L."/>
            <person name="Dacks J.B."/>
            <person name="Karnkowska A."/>
            <person name="Elias M."/>
            <person name="Hampl V."/>
        </authorList>
    </citation>
    <scope>NUCLEOTIDE SEQUENCE</scope>
    <source>
        <strain evidence="2">RCP-MX</strain>
    </source>
</reference>
<protein>
    <submittedName>
        <fullName evidence="2">Histidinol-phosphate aminotransferase</fullName>
    </submittedName>
</protein>
<dbReference type="CDD" id="cd00609">
    <property type="entry name" value="AAT_like"/>
    <property type="match status" value="1"/>
</dbReference>
<organism evidence="2 3">
    <name type="scientific">Paratrimastix pyriformis</name>
    <dbReference type="NCBI Taxonomy" id="342808"/>
    <lineage>
        <taxon>Eukaryota</taxon>
        <taxon>Metamonada</taxon>
        <taxon>Preaxostyla</taxon>
        <taxon>Paratrimastigidae</taxon>
        <taxon>Paratrimastix</taxon>
    </lineage>
</organism>
<dbReference type="InterPro" id="IPR015422">
    <property type="entry name" value="PyrdxlP-dep_Trfase_small"/>
</dbReference>
<proteinExistence type="predicted"/>
<keyword evidence="2" id="KW-0032">Aminotransferase</keyword>
<comment type="caution">
    <text evidence="2">The sequence shown here is derived from an EMBL/GenBank/DDBJ whole genome shotgun (WGS) entry which is preliminary data.</text>
</comment>
<dbReference type="PANTHER" id="PTHR43799">
    <property type="entry name" value="AMINOTRANSFERASE, PUTATIVE-RELATED"/>
    <property type="match status" value="1"/>
</dbReference>